<evidence type="ECO:0000256" key="2">
    <source>
        <dbReference type="ARBA" id="ARBA00004514"/>
    </source>
</evidence>
<dbReference type="FunFam" id="3.30.1520.10:FF:000060">
    <property type="entry name" value="Phox (PX) domain-containing protein"/>
    <property type="match status" value="1"/>
</dbReference>
<gene>
    <name evidence="14" type="primary">LOC103499809</name>
    <name evidence="12" type="synonym">103499809</name>
</gene>
<dbReference type="eggNOG" id="ENOG502QVII">
    <property type="taxonomic scope" value="Eukaryota"/>
</dbReference>
<reference evidence="13" key="3">
    <citation type="submission" date="2025-05" db="UniProtKB">
        <authorList>
            <consortium name="RefSeq"/>
        </authorList>
    </citation>
    <scope>NUCLEOTIDE SEQUENCE [LARGE SCALE GENOMIC DNA]</scope>
</reference>
<evidence type="ECO:0000256" key="3">
    <source>
        <dbReference type="ARBA" id="ARBA00022448"/>
    </source>
</evidence>
<keyword evidence="8" id="KW-0472">Membrane</keyword>
<protein>
    <submittedName>
        <fullName evidence="14">Uncharacterized protein LOC103499809 isoform X1</fullName>
    </submittedName>
</protein>
<evidence type="ECO:0000256" key="9">
    <source>
        <dbReference type="ARBA" id="ARBA00055681"/>
    </source>
</evidence>
<dbReference type="GO" id="GO:0035091">
    <property type="term" value="F:phosphatidylinositol binding"/>
    <property type="evidence" value="ECO:0007669"/>
    <property type="project" value="InterPro"/>
</dbReference>
<dbReference type="InterPro" id="IPR036871">
    <property type="entry name" value="PX_dom_sf"/>
</dbReference>
<evidence type="ECO:0000256" key="8">
    <source>
        <dbReference type="ARBA" id="ARBA00023136"/>
    </source>
</evidence>
<dbReference type="RefSeq" id="XP_008461129.1">
    <property type="nucleotide sequence ID" value="XM_008462907.2"/>
</dbReference>
<keyword evidence="3" id="KW-0813">Transport</keyword>
<keyword evidence="7 10" id="KW-0175">Coiled coil</keyword>
<accession>A0A1S3CF81</accession>
<dbReference type="EnsemblPlants" id="MELO3C023429.2.1">
    <property type="protein sequence ID" value="MELO3C023429.2.1"/>
    <property type="gene ID" value="MELO3C023429.2"/>
</dbReference>
<dbReference type="GO" id="GO:0010008">
    <property type="term" value="C:endosome membrane"/>
    <property type="evidence" value="ECO:0007669"/>
    <property type="project" value="UniProtKB-SubCell"/>
</dbReference>
<evidence type="ECO:0000313" key="12">
    <source>
        <dbReference type="EnsemblPlants" id="MELO3C023429.2.1"/>
    </source>
</evidence>
<dbReference type="PROSITE" id="PS50195">
    <property type="entry name" value="PX"/>
    <property type="match status" value="1"/>
</dbReference>
<evidence type="ECO:0000313" key="13">
    <source>
        <dbReference type="Proteomes" id="UP001652600"/>
    </source>
</evidence>
<keyword evidence="6" id="KW-0653">Protein transport</keyword>
<evidence type="ECO:0000256" key="7">
    <source>
        <dbReference type="ARBA" id="ARBA00023054"/>
    </source>
</evidence>
<name>A0A1S3CF81_CUCME</name>
<dbReference type="Pfam" id="PF00787">
    <property type="entry name" value="PX"/>
    <property type="match status" value="1"/>
</dbReference>
<evidence type="ECO:0000256" key="5">
    <source>
        <dbReference type="ARBA" id="ARBA00022753"/>
    </source>
</evidence>
<dbReference type="KEGG" id="cmo:103499809"/>
<dbReference type="Gramene" id="MELO3C023429.2.1">
    <property type="protein sequence ID" value="MELO3C023429.2.1"/>
    <property type="gene ID" value="MELO3C023429.2"/>
</dbReference>
<dbReference type="SMART" id="SM00312">
    <property type="entry name" value="PX"/>
    <property type="match status" value="1"/>
</dbReference>
<dbReference type="OrthoDB" id="76516at2759"/>
<dbReference type="InterPro" id="IPR044588">
    <property type="entry name" value="EREX-like"/>
</dbReference>
<feature type="coiled-coil region" evidence="10">
    <location>
        <begin position="386"/>
        <end position="420"/>
    </location>
</feature>
<evidence type="ECO:0000256" key="6">
    <source>
        <dbReference type="ARBA" id="ARBA00022927"/>
    </source>
</evidence>
<reference evidence="14" key="2">
    <citation type="submission" date="2025-04" db="UniProtKB">
        <authorList>
            <consortium name="RefSeq"/>
        </authorList>
    </citation>
    <scope>IDENTIFICATION</scope>
</reference>
<comment type="function">
    <text evidence="9">Acts as an effector of RABF2A and RABF2B. Involved in vacuolar transport of storage proteins. Regulates membrane trafficking to protein storage vacuoles (PSVs). Binds specifically to phosphatidylinositol 3-monophosphate (PtdIns3P).</text>
</comment>
<dbReference type="Proteomes" id="UP001652600">
    <property type="component" value="Chromosome 1"/>
</dbReference>
<dbReference type="AlphaFoldDB" id="A0A1S3CF81"/>
<dbReference type="InterPro" id="IPR001683">
    <property type="entry name" value="PX_dom"/>
</dbReference>
<dbReference type="GO" id="GO:0005829">
    <property type="term" value="C:cytosol"/>
    <property type="evidence" value="ECO:0007669"/>
    <property type="project" value="UniProtKB-SubCell"/>
</dbReference>
<dbReference type="PANTHER" id="PTHR46856">
    <property type="entry name" value="PX DOMAIN-CONTAINING PROTEIN EREL1-RELATED"/>
    <property type="match status" value="1"/>
</dbReference>
<dbReference type="PANTHER" id="PTHR46856:SF3">
    <property type="entry name" value="PX DOMAIN-CONTAINING PROTEIN EREX"/>
    <property type="match status" value="1"/>
</dbReference>
<dbReference type="Gene3D" id="3.30.1520.10">
    <property type="entry name" value="Phox-like domain"/>
    <property type="match status" value="1"/>
</dbReference>
<evidence type="ECO:0000256" key="10">
    <source>
        <dbReference type="SAM" id="Coils"/>
    </source>
</evidence>
<keyword evidence="13" id="KW-1185">Reference proteome</keyword>
<proteinExistence type="predicted"/>
<dbReference type="InParanoid" id="A0A1S3CF81"/>
<sequence length="555" mass="62466">MNLYAQDLSALDFNFGFSEPYGQPFSRLRASSAISSTAYLDEDDDVYRPGWATRNMRDMPCDIPPIRRHDGSSPLPLGMDWSPPPQKWDGPATAWPHDPPTGWSYCVTVPSWTTIPKSNGSDPVVFYMVQVGLQSPEGITSTRGISRRFNEFLELFYELKRAFPKKQLPPAPPKRVLRMKNSAFYDDRKSSLEEWMEKMLSDIDVSRSVPVASFLELEAAVRSFFSDVNHQITDEVSSGNIMVHPITLSSSTVSIAPSSSVTSSPRDDTCYGEPELGAPRYGDDEGVELGIDEPALEKSGTDMENLVVRSNEEMSERQFLAPKDEQVPTESTIMSILEENKILLQELDGSREQIEYLQKQYEEFVMKPKADFDLFVKEIKSLRGTQSDLRQECSQMMKEKSELERILQTERQRMEQADIAKQKLLHDCEVLHHRLQDSTVDFFIEQENKLILETASTADDAIDLLATSDNHINLLLAEAKLLAHDANNSDDTAGSARPNGTDKGAADQVLSNILANMLVENARLRMQMNAVIRCVLNANGTSEKDEDESLKEELF</sequence>
<feature type="domain" description="PX" evidence="11">
    <location>
        <begin position="105"/>
        <end position="232"/>
    </location>
</feature>
<evidence type="ECO:0000256" key="4">
    <source>
        <dbReference type="ARBA" id="ARBA00022490"/>
    </source>
</evidence>
<organism evidence="13 14">
    <name type="scientific">Cucumis melo</name>
    <name type="common">Muskmelon</name>
    <dbReference type="NCBI Taxonomy" id="3656"/>
    <lineage>
        <taxon>Eukaryota</taxon>
        <taxon>Viridiplantae</taxon>
        <taxon>Streptophyta</taxon>
        <taxon>Embryophyta</taxon>
        <taxon>Tracheophyta</taxon>
        <taxon>Spermatophyta</taxon>
        <taxon>Magnoliopsida</taxon>
        <taxon>eudicotyledons</taxon>
        <taxon>Gunneridae</taxon>
        <taxon>Pentapetalae</taxon>
        <taxon>rosids</taxon>
        <taxon>fabids</taxon>
        <taxon>Cucurbitales</taxon>
        <taxon>Cucurbitaceae</taxon>
        <taxon>Benincaseae</taxon>
        <taxon>Cucumis</taxon>
    </lineage>
</organism>
<dbReference type="GO" id="GO:0015031">
    <property type="term" value="P:protein transport"/>
    <property type="evidence" value="ECO:0007669"/>
    <property type="project" value="UniProtKB-KW"/>
</dbReference>
<dbReference type="GeneID" id="103499809"/>
<evidence type="ECO:0000259" key="11">
    <source>
        <dbReference type="PROSITE" id="PS50195"/>
    </source>
</evidence>
<dbReference type="SUPFAM" id="SSF64268">
    <property type="entry name" value="PX domain"/>
    <property type="match status" value="1"/>
</dbReference>
<evidence type="ECO:0000256" key="1">
    <source>
        <dbReference type="ARBA" id="ARBA00004481"/>
    </source>
</evidence>
<keyword evidence="5" id="KW-0967">Endosome</keyword>
<evidence type="ECO:0000313" key="14">
    <source>
        <dbReference type="RefSeq" id="XP_008461129.1"/>
    </source>
</evidence>
<comment type="subcellular location">
    <subcellularLocation>
        <location evidence="2">Cytoplasm</location>
        <location evidence="2">Cytosol</location>
    </subcellularLocation>
    <subcellularLocation>
        <location evidence="1">Endosome membrane</location>
        <topology evidence="1">Peripheral membrane protein</topology>
    </subcellularLocation>
</comment>
<keyword evidence="4" id="KW-0963">Cytoplasm</keyword>
<dbReference type="SMR" id="A0A1S3CF81"/>
<reference evidence="12" key="1">
    <citation type="submission" date="2023-03" db="UniProtKB">
        <authorList>
            <consortium name="EnsemblPlants"/>
        </authorList>
    </citation>
    <scope>IDENTIFICATION</scope>
</reference>